<dbReference type="SUPFAM" id="SSF53448">
    <property type="entry name" value="Nucleotide-diphospho-sugar transferases"/>
    <property type="match status" value="1"/>
</dbReference>
<dbReference type="EMBL" id="JAFBMS010000010">
    <property type="protein sequence ID" value="KAG9349174.1"/>
    <property type="molecule type" value="Genomic_DNA"/>
</dbReference>
<name>A0A8T2P969_9TELE</name>
<dbReference type="AlphaFoldDB" id="A0A8T2P969"/>
<feature type="region of interest" description="Disordered" evidence="1">
    <location>
        <begin position="130"/>
        <end position="151"/>
    </location>
</feature>
<feature type="compositionally biased region" description="Low complexity" evidence="1">
    <location>
        <begin position="135"/>
        <end position="151"/>
    </location>
</feature>
<dbReference type="InterPro" id="IPR005835">
    <property type="entry name" value="NTP_transferase_dom"/>
</dbReference>
<keyword evidence="4" id="KW-1185">Reference proteome</keyword>
<dbReference type="PANTHER" id="PTHR42883:SF2">
    <property type="entry name" value="THYMIDYLYLTRANSFERASE"/>
    <property type="match status" value="1"/>
</dbReference>
<evidence type="ECO:0000259" key="2">
    <source>
        <dbReference type="Pfam" id="PF00483"/>
    </source>
</evidence>
<dbReference type="Gene3D" id="3.90.550.10">
    <property type="entry name" value="Spore Coat Polysaccharide Biosynthesis Protein SpsA, Chain A"/>
    <property type="match status" value="1"/>
</dbReference>
<evidence type="ECO:0000313" key="3">
    <source>
        <dbReference type="EMBL" id="KAG9349174.1"/>
    </source>
</evidence>
<organism evidence="3 4">
    <name type="scientific">Albula glossodonta</name>
    <name type="common">roundjaw bonefish</name>
    <dbReference type="NCBI Taxonomy" id="121402"/>
    <lineage>
        <taxon>Eukaryota</taxon>
        <taxon>Metazoa</taxon>
        <taxon>Chordata</taxon>
        <taxon>Craniata</taxon>
        <taxon>Vertebrata</taxon>
        <taxon>Euteleostomi</taxon>
        <taxon>Actinopterygii</taxon>
        <taxon>Neopterygii</taxon>
        <taxon>Teleostei</taxon>
        <taxon>Albuliformes</taxon>
        <taxon>Albulidae</taxon>
        <taxon>Albula</taxon>
    </lineage>
</organism>
<feature type="non-terminal residue" evidence="3">
    <location>
        <position position="1"/>
    </location>
</feature>
<dbReference type="Proteomes" id="UP000824540">
    <property type="component" value="Unassembled WGS sequence"/>
</dbReference>
<dbReference type="Pfam" id="PF00483">
    <property type="entry name" value="NTP_transferase"/>
    <property type="match status" value="1"/>
</dbReference>
<dbReference type="InterPro" id="IPR029044">
    <property type="entry name" value="Nucleotide-diphossugar_trans"/>
</dbReference>
<reference evidence="3" key="1">
    <citation type="thesis" date="2021" institute="BYU ScholarsArchive" country="Provo, UT, USA">
        <title>Applications of and Algorithms for Genome Assembly and Genomic Analyses with an Emphasis on Marine Teleosts.</title>
        <authorList>
            <person name="Pickett B.D."/>
        </authorList>
    </citation>
    <scope>NUCLEOTIDE SEQUENCE</scope>
    <source>
        <strain evidence="3">HI-2016</strain>
    </source>
</reference>
<protein>
    <recommendedName>
        <fullName evidence="2">Nucleotidyl transferase domain-containing protein</fullName>
    </recommendedName>
</protein>
<proteinExistence type="predicted"/>
<evidence type="ECO:0000313" key="4">
    <source>
        <dbReference type="Proteomes" id="UP000824540"/>
    </source>
</evidence>
<sequence>MKAVILAAGFTNEFSNLMEKRDDSNLVLSYQCKDEETIKYGILEVDEHLQVRCMREKPHASETNSRRACPCFYLLSKKSILLLDTFLDEKKTAPIEEKDAPGNFLSWLISSLAMREPNCMALLGSIAEGPRPRARAASLSRSFSPRPRGRE</sequence>
<dbReference type="PANTHER" id="PTHR42883">
    <property type="entry name" value="GLUCOSE-1-PHOSPHATE THYMIDYLTRANSFERASE"/>
    <property type="match status" value="1"/>
</dbReference>
<dbReference type="OrthoDB" id="6339427at2759"/>
<feature type="domain" description="Nucleotidyl transferase" evidence="2">
    <location>
        <begin position="10"/>
        <end position="99"/>
    </location>
</feature>
<evidence type="ECO:0000256" key="1">
    <source>
        <dbReference type="SAM" id="MobiDB-lite"/>
    </source>
</evidence>
<accession>A0A8T2P969</accession>
<gene>
    <name evidence="3" type="ORF">JZ751_029498</name>
</gene>
<comment type="caution">
    <text evidence="3">The sequence shown here is derived from an EMBL/GenBank/DDBJ whole genome shotgun (WGS) entry which is preliminary data.</text>
</comment>